<dbReference type="GO" id="GO:0003676">
    <property type="term" value="F:nucleic acid binding"/>
    <property type="evidence" value="ECO:0007669"/>
    <property type="project" value="InterPro"/>
</dbReference>
<organism evidence="1">
    <name type="scientific">Candidatus Methanogaster sp. ANME-2c ERB4</name>
    <dbReference type="NCBI Taxonomy" id="2759911"/>
    <lineage>
        <taxon>Archaea</taxon>
        <taxon>Methanobacteriati</taxon>
        <taxon>Methanobacteriota</taxon>
        <taxon>Stenosarchaea group</taxon>
        <taxon>Methanomicrobia</taxon>
        <taxon>Methanosarcinales</taxon>
        <taxon>ANME-2 cluster</taxon>
        <taxon>Candidatus Methanogasteraceae</taxon>
        <taxon>Candidatus Methanogaster</taxon>
    </lineage>
</organism>
<dbReference type="EMBL" id="MT631362">
    <property type="protein sequence ID" value="QNO48812.1"/>
    <property type="molecule type" value="Genomic_DNA"/>
</dbReference>
<dbReference type="NCBIfam" id="NF033519">
    <property type="entry name" value="transpos_ISAzo13"/>
    <property type="match status" value="1"/>
</dbReference>
<evidence type="ECO:0000313" key="1">
    <source>
        <dbReference type="EMBL" id="QNO48812.1"/>
    </source>
</evidence>
<dbReference type="Pfam" id="PF07592">
    <property type="entry name" value="DDE_Tnp_ISAZ013"/>
    <property type="match status" value="1"/>
</dbReference>
<accession>A0A7G9YLC8</accession>
<sequence length="408" mass="47335">MVRKMNINEISDTFKSIIKNTAEKLSGFKRRTYIAEITIELLGKSTRKAEREFGWGRKTVEKGMMELTTGIRCVDNYSARGNKKTEEKMPELEENMRSIVSPKSQTDPNFQTSLLYTRVTVKAVQQALIDEKGYTDEELPCENTIRNILNRLGYQLKRIQKTKPIKKIPETDAIFENVNKVNHQADEDPETLRISIDAKAKVNIGEFSRGGKSREEEPEEALDHDMNPEIKMVPFGIFEPTTDYLSIVFSTSMETSDFVVDCLELWWEENKERHANIRKLVINPDNGPHVNSHRTQFIRRMIEFADKTGLKIHLVYYPPYHSKYNPVERCWGVLEMHWNGTLLSSVDKAIRWAETMTWNSVHPAVHLIDKVYHKGVKLTKEAMKICEERIERLETLPKWDVTIEPAFG</sequence>
<proteinExistence type="predicted"/>
<name>A0A7G9YLC8_9EURY</name>
<gene>
    <name evidence="1" type="ORF">IMBEDNDK_00022</name>
</gene>
<evidence type="ECO:0008006" key="2">
    <source>
        <dbReference type="Google" id="ProtNLM"/>
    </source>
</evidence>
<dbReference type="Gene3D" id="3.30.420.10">
    <property type="entry name" value="Ribonuclease H-like superfamily/Ribonuclease H"/>
    <property type="match status" value="1"/>
</dbReference>
<dbReference type="InterPro" id="IPR036397">
    <property type="entry name" value="RNaseH_sf"/>
</dbReference>
<reference evidence="1" key="1">
    <citation type="submission" date="2020-06" db="EMBL/GenBank/DDBJ databases">
        <title>Unique genomic features of the anaerobic methanotrophic archaea.</title>
        <authorList>
            <person name="Chadwick G.L."/>
            <person name="Skennerton C.T."/>
            <person name="Laso-Perez R."/>
            <person name="Leu A.O."/>
            <person name="Speth D.R."/>
            <person name="Yu H."/>
            <person name="Morgan-Lang C."/>
            <person name="Hatzenpichler R."/>
            <person name="Goudeau D."/>
            <person name="Malmstrom R."/>
            <person name="Brazelton W.J."/>
            <person name="Woyke T."/>
            <person name="Hallam S.J."/>
            <person name="Tyson G.W."/>
            <person name="Wegener G."/>
            <person name="Boetius A."/>
            <person name="Orphan V."/>
        </authorList>
    </citation>
    <scope>NUCLEOTIDE SEQUENCE</scope>
</reference>
<dbReference type="InterPro" id="IPR011518">
    <property type="entry name" value="Transposase_36"/>
</dbReference>
<protein>
    <recommendedName>
        <fullName evidence="2">Tc1-like transposase DDE domain-containing protein</fullName>
    </recommendedName>
</protein>
<dbReference type="AlphaFoldDB" id="A0A7G9YLC8"/>